<dbReference type="SUPFAM" id="SSF54534">
    <property type="entry name" value="FKBP-like"/>
    <property type="match status" value="1"/>
</dbReference>
<protein>
    <recommendedName>
        <fullName evidence="4">Parvulin-like PPIase</fullName>
        <ecNumber evidence="3">5.2.1.8</ecNumber>
    </recommendedName>
    <alternativeName>
        <fullName evidence="6">Peptidyl-prolyl cis-trans isomerase plp</fullName>
    </alternativeName>
    <alternativeName>
        <fullName evidence="7">Rotamase plp</fullName>
    </alternativeName>
</protein>
<dbReference type="PROSITE" id="PS01096">
    <property type="entry name" value="PPIC_PPIASE_1"/>
    <property type="match status" value="1"/>
</dbReference>
<dbReference type="PANTHER" id="PTHR47245:SF2">
    <property type="entry name" value="PEPTIDYL-PROLYL CIS-TRANS ISOMERASE HP_0175-RELATED"/>
    <property type="match status" value="1"/>
</dbReference>
<evidence type="ECO:0000256" key="3">
    <source>
        <dbReference type="ARBA" id="ARBA00013194"/>
    </source>
</evidence>
<dbReference type="Gene3D" id="3.10.50.40">
    <property type="match status" value="1"/>
</dbReference>
<reference evidence="11" key="1">
    <citation type="submission" date="2021-04" db="EMBL/GenBank/DDBJ databases">
        <authorList>
            <person name="Zhang D.-C."/>
        </authorList>
    </citation>
    <scope>NUCLEOTIDE SEQUENCE</scope>
    <source>
        <strain evidence="11">CGMCC 1.15697</strain>
    </source>
</reference>
<keyword evidence="5 8" id="KW-0697">Rotamase</keyword>
<dbReference type="InterPro" id="IPR023058">
    <property type="entry name" value="PPIase_PpiC_CS"/>
</dbReference>
<dbReference type="GO" id="GO:0003755">
    <property type="term" value="F:peptidyl-prolyl cis-trans isomerase activity"/>
    <property type="evidence" value="ECO:0007669"/>
    <property type="project" value="UniProtKB-KW"/>
</dbReference>
<gene>
    <name evidence="11" type="ORF">KAJ83_05315</name>
</gene>
<evidence type="ECO:0000259" key="10">
    <source>
        <dbReference type="PROSITE" id="PS50198"/>
    </source>
</evidence>
<dbReference type="SUPFAM" id="SSF109998">
    <property type="entry name" value="Triger factor/SurA peptide-binding domain-like"/>
    <property type="match status" value="1"/>
</dbReference>
<evidence type="ECO:0000256" key="2">
    <source>
        <dbReference type="ARBA" id="ARBA00007656"/>
    </source>
</evidence>
<evidence type="ECO:0000256" key="5">
    <source>
        <dbReference type="ARBA" id="ARBA00023110"/>
    </source>
</evidence>
<organism evidence="11 12">
    <name type="scientific">Marivibrio halodurans</name>
    <dbReference type="NCBI Taxonomy" id="2039722"/>
    <lineage>
        <taxon>Bacteria</taxon>
        <taxon>Pseudomonadati</taxon>
        <taxon>Pseudomonadota</taxon>
        <taxon>Alphaproteobacteria</taxon>
        <taxon>Rhodospirillales</taxon>
        <taxon>Rhodospirillaceae</taxon>
        <taxon>Marivibrio</taxon>
    </lineage>
</organism>
<name>A0A8J7SLR5_9PROT</name>
<keyword evidence="12" id="KW-1185">Reference proteome</keyword>
<keyword evidence="9" id="KW-0732">Signal</keyword>
<feature type="chain" id="PRO_5035209747" description="Parvulin-like PPIase" evidence="9">
    <location>
        <begin position="29"/>
        <end position="287"/>
    </location>
</feature>
<comment type="caution">
    <text evidence="11">The sequence shown here is derived from an EMBL/GenBank/DDBJ whole genome shotgun (WGS) entry which is preliminary data.</text>
</comment>
<dbReference type="InterPro" id="IPR050245">
    <property type="entry name" value="PrsA_foldase"/>
</dbReference>
<dbReference type="InterPro" id="IPR000297">
    <property type="entry name" value="PPIase_PpiC"/>
</dbReference>
<dbReference type="PROSITE" id="PS50198">
    <property type="entry name" value="PPIC_PPIASE_2"/>
    <property type="match status" value="1"/>
</dbReference>
<dbReference type="RefSeq" id="WP_210680993.1">
    <property type="nucleotide sequence ID" value="NZ_JAGMWN010000002.1"/>
</dbReference>
<dbReference type="PANTHER" id="PTHR47245">
    <property type="entry name" value="PEPTIDYLPROLYL ISOMERASE"/>
    <property type="match status" value="1"/>
</dbReference>
<dbReference type="Pfam" id="PF13616">
    <property type="entry name" value="Rotamase_3"/>
    <property type="match status" value="1"/>
</dbReference>
<dbReference type="InterPro" id="IPR027304">
    <property type="entry name" value="Trigger_fact/SurA_dom_sf"/>
</dbReference>
<evidence type="ECO:0000256" key="6">
    <source>
        <dbReference type="ARBA" id="ARBA00030642"/>
    </source>
</evidence>
<dbReference type="EC" id="5.2.1.8" evidence="3"/>
<dbReference type="AlphaFoldDB" id="A0A8J7SLR5"/>
<comment type="similarity">
    <text evidence="2">Belongs to the PpiC/parvulin rotamase family.</text>
</comment>
<comment type="catalytic activity">
    <reaction evidence="1">
        <text>[protein]-peptidylproline (omega=180) = [protein]-peptidylproline (omega=0)</text>
        <dbReference type="Rhea" id="RHEA:16237"/>
        <dbReference type="Rhea" id="RHEA-COMP:10747"/>
        <dbReference type="Rhea" id="RHEA-COMP:10748"/>
        <dbReference type="ChEBI" id="CHEBI:83833"/>
        <dbReference type="ChEBI" id="CHEBI:83834"/>
        <dbReference type="EC" id="5.2.1.8"/>
    </reaction>
</comment>
<keyword evidence="8 11" id="KW-0413">Isomerase</keyword>
<sequence>MTRILSMLAVLLALAVAGAPIHPRTAEAQSLDPDAVAAEVEGKTITMGEVHRAFRDLPRQYQQQGFGAVYPALLERIVQQEVLMKRGRDAGLADDPEVEERVEELRDQVIHDVYLSRRVEEAITDEELRAEYDRFIAENPPREEVKARHILVDSEAKARDIIQQVTDGADFATLAKESSTGPSGENGGDLGWFTHDAMVPAFAEAAFGLQPNTFTADPIQTEFGWHVILVEDRRTVPSPTFEEMRPRLVERLGQEIAFKVSNDMTKQADVQRFNLDGEPMESPIGDQ</sequence>
<evidence type="ECO:0000256" key="4">
    <source>
        <dbReference type="ARBA" id="ARBA00018370"/>
    </source>
</evidence>
<feature type="domain" description="PpiC" evidence="10">
    <location>
        <begin position="142"/>
        <end position="232"/>
    </location>
</feature>
<evidence type="ECO:0000313" key="11">
    <source>
        <dbReference type="EMBL" id="MBP5856416.1"/>
    </source>
</evidence>
<feature type="signal peptide" evidence="9">
    <location>
        <begin position="1"/>
        <end position="28"/>
    </location>
</feature>
<dbReference type="InterPro" id="IPR046357">
    <property type="entry name" value="PPIase_dom_sf"/>
</dbReference>
<proteinExistence type="inferred from homology"/>
<evidence type="ECO:0000256" key="7">
    <source>
        <dbReference type="ARBA" id="ARBA00031484"/>
    </source>
</evidence>
<evidence type="ECO:0000256" key="1">
    <source>
        <dbReference type="ARBA" id="ARBA00000971"/>
    </source>
</evidence>
<accession>A0A8J7SLR5</accession>
<dbReference type="EMBL" id="JAGMWN010000002">
    <property type="protein sequence ID" value="MBP5856416.1"/>
    <property type="molecule type" value="Genomic_DNA"/>
</dbReference>
<evidence type="ECO:0000256" key="8">
    <source>
        <dbReference type="PROSITE-ProRule" id="PRU00278"/>
    </source>
</evidence>
<evidence type="ECO:0000313" key="12">
    <source>
        <dbReference type="Proteomes" id="UP000672602"/>
    </source>
</evidence>
<dbReference type="Proteomes" id="UP000672602">
    <property type="component" value="Unassembled WGS sequence"/>
</dbReference>
<evidence type="ECO:0000256" key="9">
    <source>
        <dbReference type="SAM" id="SignalP"/>
    </source>
</evidence>